<sequence>MTYNSGVRNHLSKKEKVLKEAESLISQTKVDVKTQESLAFDKLSSLIKYASSNSDFWRDRLKSAASSSADELKSLLKEIPITTSRELQLIGEKMRILPPNIALSNYRIFRTSGTTSQPKEVIKLASFHELLVSSSVVFEWLWHKREVSLKVASFRVNKPDNDKSPKNLALTYIGNPSNPVIRESTNRTAPQLLDELEIIQPHYLFTNGLMLRLMAIEQLRKPRHIKHLKEVLSVSDVMESTTRSLINEAFGVRVVDRYSSEEFGVIALQCPVDDHLHILAPRFVVEVLDENGEEVEIGKPGRAIITSLTSKIQPLLRYEIGDILVQGSNCRGGYTWPIIEKILGRNRQAFKTREGEEKFITLVGSPLLEIREILDFKLIIFTDSFVIVINCFDSIDSNMKKRVTNAIHNTFKEKRTVRILQSSDPKMFKNWKRKEFEIIDTALKNNLEDVELHEYLLQYAL</sequence>
<dbReference type="PANTHER" id="PTHR36932:SF1">
    <property type="entry name" value="CAPSULAR POLYSACCHARIDE BIOSYNTHESIS PROTEIN"/>
    <property type="match status" value="1"/>
</dbReference>
<dbReference type="PANTHER" id="PTHR36932">
    <property type="entry name" value="CAPSULAR POLYSACCHARIDE BIOSYNTHESIS PROTEIN"/>
    <property type="match status" value="1"/>
</dbReference>
<organism evidence="1">
    <name type="scientific">freshwater metagenome</name>
    <dbReference type="NCBI Taxonomy" id="449393"/>
    <lineage>
        <taxon>unclassified sequences</taxon>
        <taxon>metagenomes</taxon>
        <taxon>ecological metagenomes</taxon>
    </lineage>
</organism>
<protein>
    <submittedName>
        <fullName evidence="1">Unannotated protein</fullName>
    </submittedName>
</protein>
<dbReference type="SUPFAM" id="SSF56801">
    <property type="entry name" value="Acetyl-CoA synthetase-like"/>
    <property type="match status" value="1"/>
</dbReference>
<dbReference type="InterPro" id="IPR053158">
    <property type="entry name" value="CapK_Type1_Caps_Biosynth"/>
</dbReference>
<dbReference type="AlphaFoldDB" id="A0A6J7T5N6"/>
<dbReference type="Gene3D" id="3.40.50.12780">
    <property type="entry name" value="N-terminal domain of ligase-like"/>
    <property type="match status" value="1"/>
</dbReference>
<name>A0A6J7T5N6_9ZZZZ</name>
<accession>A0A6J7T5N6</accession>
<dbReference type="EMBL" id="CAFBQE010000036">
    <property type="protein sequence ID" value="CAB5048693.1"/>
    <property type="molecule type" value="Genomic_DNA"/>
</dbReference>
<gene>
    <name evidence="1" type="ORF">UFOPK4284_00670</name>
</gene>
<proteinExistence type="predicted"/>
<reference evidence="1" key="1">
    <citation type="submission" date="2020-05" db="EMBL/GenBank/DDBJ databases">
        <authorList>
            <person name="Chiriac C."/>
            <person name="Salcher M."/>
            <person name="Ghai R."/>
            <person name="Kavagutti S V."/>
        </authorList>
    </citation>
    <scope>NUCLEOTIDE SEQUENCE</scope>
</reference>
<dbReference type="InterPro" id="IPR042099">
    <property type="entry name" value="ANL_N_sf"/>
</dbReference>
<evidence type="ECO:0000313" key="1">
    <source>
        <dbReference type="EMBL" id="CAB5048693.1"/>
    </source>
</evidence>